<dbReference type="Pfam" id="PF00072">
    <property type="entry name" value="Response_reg"/>
    <property type="match status" value="1"/>
</dbReference>
<evidence type="ECO:0000256" key="2">
    <source>
        <dbReference type="ARBA" id="ARBA00023125"/>
    </source>
</evidence>
<evidence type="ECO:0000259" key="5">
    <source>
        <dbReference type="PROSITE" id="PS50110"/>
    </source>
</evidence>
<dbReference type="SMART" id="SM00421">
    <property type="entry name" value="HTH_LUXR"/>
    <property type="match status" value="1"/>
</dbReference>
<evidence type="ECO:0000313" key="7">
    <source>
        <dbReference type="Proteomes" id="UP000033452"/>
    </source>
</evidence>
<dbReference type="PROSITE" id="PS50110">
    <property type="entry name" value="RESPONSE_REGULATORY"/>
    <property type="match status" value="1"/>
</dbReference>
<dbReference type="Gene3D" id="3.40.50.2300">
    <property type="match status" value="1"/>
</dbReference>
<dbReference type="InterPro" id="IPR039420">
    <property type="entry name" value="WalR-like"/>
</dbReference>
<dbReference type="PANTHER" id="PTHR43214">
    <property type="entry name" value="TWO-COMPONENT RESPONSE REGULATOR"/>
    <property type="match status" value="1"/>
</dbReference>
<organism evidence="6 7">
    <name type="scientific">Pseudoalteromonas rubra</name>
    <dbReference type="NCBI Taxonomy" id="43658"/>
    <lineage>
        <taxon>Bacteria</taxon>
        <taxon>Pseudomonadati</taxon>
        <taxon>Pseudomonadota</taxon>
        <taxon>Gammaproteobacteria</taxon>
        <taxon>Alteromonadales</taxon>
        <taxon>Pseudoalteromonadaceae</taxon>
        <taxon>Pseudoalteromonas</taxon>
    </lineage>
</organism>
<dbReference type="Pfam" id="PF00196">
    <property type="entry name" value="GerE"/>
    <property type="match status" value="1"/>
</dbReference>
<dbReference type="CDD" id="cd06170">
    <property type="entry name" value="LuxR_C_like"/>
    <property type="match status" value="1"/>
</dbReference>
<dbReference type="PANTHER" id="PTHR43214:SF43">
    <property type="entry name" value="TWO-COMPONENT RESPONSE REGULATOR"/>
    <property type="match status" value="1"/>
</dbReference>
<comment type="caution">
    <text evidence="6">The sequence shown here is derived from an EMBL/GenBank/DDBJ whole genome shotgun (WGS) entry which is preliminary data.</text>
</comment>
<feature type="domain" description="Response regulatory" evidence="5">
    <location>
        <begin position="5"/>
        <end position="123"/>
    </location>
</feature>
<dbReference type="AlphaFoldDB" id="A0A0F4QR97"/>
<dbReference type="InterPro" id="IPR058245">
    <property type="entry name" value="NreC/VraR/RcsB-like_REC"/>
</dbReference>
<protein>
    <submittedName>
        <fullName evidence="6">Transcriptional regulator</fullName>
    </submittedName>
</protein>
<name>A0A0F4QR97_9GAMM</name>
<dbReference type="InterPro" id="IPR016032">
    <property type="entry name" value="Sig_transdc_resp-reg_C-effctor"/>
</dbReference>
<proteinExistence type="predicted"/>
<sequence>MNKIKVHLVDDQALVRQGMQALLGLCDSIECNSSSVNGLAFINDYTAGLIDTDVILLDMRMPELDGIGVLERLSVLPAAPKVLILTTFDDTTKLQQALQLGANGCLLKDVELEELEAAIGAVHNGKLVIQNALSNVFKHAQSVLDELTEREKQILVLIAQGLSNKEIAARLFKAQGTIRNHVSNLLSKLQVRDRTQATLKAVELGLVQQHD</sequence>
<dbReference type="SUPFAM" id="SSF46894">
    <property type="entry name" value="C-terminal effector domain of the bipartite response regulators"/>
    <property type="match status" value="1"/>
</dbReference>
<dbReference type="CDD" id="cd17535">
    <property type="entry name" value="REC_NarL-like"/>
    <property type="match status" value="1"/>
</dbReference>
<dbReference type="GO" id="GO:0000160">
    <property type="term" value="P:phosphorelay signal transduction system"/>
    <property type="evidence" value="ECO:0007669"/>
    <property type="project" value="InterPro"/>
</dbReference>
<feature type="domain" description="HTH luxR-type" evidence="4">
    <location>
        <begin position="140"/>
        <end position="205"/>
    </location>
</feature>
<keyword evidence="1 3" id="KW-0597">Phosphoprotein</keyword>
<evidence type="ECO:0000313" key="6">
    <source>
        <dbReference type="EMBL" id="KJZ09884.1"/>
    </source>
</evidence>
<dbReference type="GO" id="GO:0003677">
    <property type="term" value="F:DNA binding"/>
    <property type="evidence" value="ECO:0007669"/>
    <property type="project" value="UniProtKB-KW"/>
</dbReference>
<gene>
    <name evidence="6" type="ORF">TW77_08825</name>
</gene>
<evidence type="ECO:0000259" key="4">
    <source>
        <dbReference type="PROSITE" id="PS50043"/>
    </source>
</evidence>
<dbReference type="PRINTS" id="PR00038">
    <property type="entry name" value="HTHLUXR"/>
</dbReference>
<dbReference type="RefSeq" id="WP_046004612.1">
    <property type="nucleotide sequence ID" value="NZ_JXYA01000017.1"/>
</dbReference>
<evidence type="ECO:0000256" key="3">
    <source>
        <dbReference type="PROSITE-ProRule" id="PRU00169"/>
    </source>
</evidence>
<dbReference type="InterPro" id="IPR011006">
    <property type="entry name" value="CheY-like_superfamily"/>
</dbReference>
<dbReference type="PROSITE" id="PS50043">
    <property type="entry name" value="HTH_LUXR_2"/>
    <property type="match status" value="1"/>
</dbReference>
<evidence type="ECO:0000256" key="1">
    <source>
        <dbReference type="ARBA" id="ARBA00022553"/>
    </source>
</evidence>
<dbReference type="SMART" id="SM00448">
    <property type="entry name" value="REC"/>
    <property type="match status" value="1"/>
</dbReference>
<keyword evidence="2" id="KW-0238">DNA-binding</keyword>
<dbReference type="SUPFAM" id="SSF52172">
    <property type="entry name" value="CheY-like"/>
    <property type="match status" value="1"/>
</dbReference>
<keyword evidence="7" id="KW-1185">Reference proteome</keyword>
<dbReference type="InterPro" id="IPR001789">
    <property type="entry name" value="Sig_transdc_resp-reg_receiver"/>
</dbReference>
<dbReference type="Proteomes" id="UP000033452">
    <property type="component" value="Unassembled WGS sequence"/>
</dbReference>
<feature type="modified residue" description="4-aspartylphosphate" evidence="3">
    <location>
        <position position="58"/>
    </location>
</feature>
<accession>A0A0F4QR97</accession>
<dbReference type="PATRIC" id="fig|43658.5.peg.1863"/>
<dbReference type="GO" id="GO:0006355">
    <property type="term" value="P:regulation of DNA-templated transcription"/>
    <property type="evidence" value="ECO:0007669"/>
    <property type="project" value="InterPro"/>
</dbReference>
<dbReference type="EMBL" id="JXYA01000017">
    <property type="protein sequence ID" value="KJZ09884.1"/>
    <property type="molecule type" value="Genomic_DNA"/>
</dbReference>
<dbReference type="InterPro" id="IPR000792">
    <property type="entry name" value="Tscrpt_reg_LuxR_C"/>
</dbReference>
<reference evidence="6 7" key="1">
    <citation type="journal article" date="2015" name="BMC Genomics">
        <title>Genome mining reveals unlocked bioactive potential of marine Gram-negative bacteria.</title>
        <authorList>
            <person name="Machado H."/>
            <person name="Sonnenschein E.C."/>
            <person name="Melchiorsen J."/>
            <person name="Gram L."/>
        </authorList>
    </citation>
    <scope>NUCLEOTIDE SEQUENCE [LARGE SCALE GENOMIC DNA]</scope>
    <source>
        <strain evidence="6 7">S2471</strain>
    </source>
</reference>
<dbReference type="OrthoDB" id="9796655at2"/>